<evidence type="ECO:0000313" key="2">
    <source>
        <dbReference type="Proteomes" id="UP000628775"/>
    </source>
</evidence>
<accession>A0A8J2YK48</accession>
<proteinExistence type="predicted"/>
<sequence length="118" mass="13676">MKNILYVNFESDGSERPIWLVINFDLDGIPWSQKRIDINVSRYTTENVSDLMDDVIGTPVFMRELTLSRIYGKHIGINLESLQSRLWSEQTDPSIVERLILLVSDIAEIISIDEEMFL</sequence>
<keyword evidence="2" id="KW-1185">Reference proteome</keyword>
<comment type="caution">
    <text evidence="1">The sequence shown here is derived from an EMBL/GenBank/DDBJ whole genome shotgun (WGS) entry which is preliminary data.</text>
</comment>
<reference evidence="1" key="1">
    <citation type="journal article" date="2014" name="Int. J. Syst. Evol. Microbiol.">
        <title>Complete genome sequence of Corynebacterium casei LMG S-19264T (=DSM 44701T), isolated from a smear-ripened cheese.</title>
        <authorList>
            <consortium name="US DOE Joint Genome Institute (JGI-PGF)"/>
            <person name="Walter F."/>
            <person name="Albersmeier A."/>
            <person name="Kalinowski J."/>
            <person name="Ruckert C."/>
        </authorList>
    </citation>
    <scope>NUCLEOTIDE SEQUENCE</scope>
    <source>
        <strain evidence="1">CGMCC 1.15371</strain>
    </source>
</reference>
<organism evidence="1 2">
    <name type="scientific">Pullulanibacillus camelliae</name>
    <dbReference type="NCBI Taxonomy" id="1707096"/>
    <lineage>
        <taxon>Bacteria</taxon>
        <taxon>Bacillati</taxon>
        <taxon>Bacillota</taxon>
        <taxon>Bacilli</taxon>
        <taxon>Bacillales</taxon>
        <taxon>Sporolactobacillaceae</taxon>
        <taxon>Pullulanibacillus</taxon>
    </lineage>
</organism>
<dbReference type="AlphaFoldDB" id="A0A8J2YK48"/>
<evidence type="ECO:0000313" key="1">
    <source>
        <dbReference type="EMBL" id="GGE48027.1"/>
    </source>
</evidence>
<gene>
    <name evidence="1" type="ORF">GCM10011391_28510</name>
</gene>
<reference evidence="1" key="2">
    <citation type="submission" date="2020-09" db="EMBL/GenBank/DDBJ databases">
        <authorList>
            <person name="Sun Q."/>
            <person name="Zhou Y."/>
        </authorList>
    </citation>
    <scope>NUCLEOTIDE SEQUENCE</scope>
    <source>
        <strain evidence="1">CGMCC 1.15371</strain>
    </source>
</reference>
<dbReference type="EMBL" id="BMIR01000014">
    <property type="protein sequence ID" value="GGE48027.1"/>
    <property type="molecule type" value="Genomic_DNA"/>
</dbReference>
<name>A0A8J2YK48_9BACL</name>
<dbReference type="RefSeq" id="WP_188695497.1">
    <property type="nucleotide sequence ID" value="NZ_BMIR01000014.1"/>
</dbReference>
<dbReference type="Proteomes" id="UP000628775">
    <property type="component" value="Unassembled WGS sequence"/>
</dbReference>
<protein>
    <submittedName>
        <fullName evidence="1">Uncharacterized protein</fullName>
    </submittedName>
</protein>